<dbReference type="Pfam" id="PF21089">
    <property type="entry name" value="PKS_DH_N"/>
    <property type="match status" value="1"/>
</dbReference>
<dbReference type="InterPro" id="IPR050091">
    <property type="entry name" value="PKS_NRPS_Biosynth_Enz"/>
</dbReference>
<dbReference type="InterPro" id="IPR029063">
    <property type="entry name" value="SAM-dependent_MTases_sf"/>
</dbReference>
<dbReference type="InterPro" id="IPR016035">
    <property type="entry name" value="Acyl_Trfase/lysoPLipase"/>
</dbReference>
<dbReference type="InterPro" id="IPR016036">
    <property type="entry name" value="Malonyl_transacylase_ACP-bd"/>
</dbReference>
<evidence type="ECO:0000256" key="3">
    <source>
        <dbReference type="ARBA" id="ARBA00022679"/>
    </source>
</evidence>
<dbReference type="InterPro" id="IPR014030">
    <property type="entry name" value="Ketoacyl_synth_N"/>
</dbReference>
<dbReference type="InterPro" id="IPR032821">
    <property type="entry name" value="PKS_assoc"/>
</dbReference>
<evidence type="ECO:0000313" key="9">
    <source>
        <dbReference type="EMBL" id="KAF2098260.1"/>
    </source>
</evidence>
<dbReference type="Pfam" id="PF13602">
    <property type="entry name" value="ADH_zinc_N_2"/>
    <property type="match status" value="1"/>
</dbReference>
<dbReference type="PANTHER" id="PTHR43775:SF22">
    <property type="entry name" value="SYNTHASE, PUTATIVE (JCVI)-RELATED"/>
    <property type="match status" value="1"/>
</dbReference>
<dbReference type="Gene3D" id="3.90.180.10">
    <property type="entry name" value="Medium-chain alcohol dehydrogenases, catalytic domain"/>
    <property type="match status" value="1"/>
</dbReference>
<dbReference type="SUPFAM" id="SSF51735">
    <property type="entry name" value="NAD(P)-binding Rossmann-fold domains"/>
    <property type="match status" value="2"/>
</dbReference>
<feature type="domain" description="Carrier" evidence="6">
    <location>
        <begin position="2411"/>
        <end position="2485"/>
    </location>
</feature>
<dbReference type="CDD" id="cd05274">
    <property type="entry name" value="KR_FAS_SDR_x"/>
    <property type="match status" value="1"/>
</dbReference>
<dbReference type="SMART" id="SM00822">
    <property type="entry name" value="PKS_KR"/>
    <property type="match status" value="1"/>
</dbReference>
<dbReference type="PROSITE" id="PS52004">
    <property type="entry name" value="KS3_2"/>
    <property type="match status" value="1"/>
</dbReference>
<proteinExistence type="predicted"/>
<dbReference type="Pfam" id="PF14765">
    <property type="entry name" value="PS-DH"/>
    <property type="match status" value="1"/>
</dbReference>
<dbReference type="Pfam" id="PF02801">
    <property type="entry name" value="Ketoacyl-synt_C"/>
    <property type="match status" value="1"/>
</dbReference>
<evidence type="ECO:0000256" key="5">
    <source>
        <dbReference type="PROSITE-ProRule" id="PRU01363"/>
    </source>
</evidence>
<dbReference type="Pfam" id="PF00550">
    <property type="entry name" value="PP-binding"/>
    <property type="match status" value="1"/>
</dbReference>
<keyword evidence="10" id="KW-1185">Reference proteome</keyword>
<dbReference type="InterPro" id="IPR014043">
    <property type="entry name" value="Acyl_transferase_dom"/>
</dbReference>
<dbReference type="InterPro" id="IPR036736">
    <property type="entry name" value="ACP-like_sf"/>
</dbReference>
<dbReference type="InterPro" id="IPR013968">
    <property type="entry name" value="PKS_KR"/>
</dbReference>
<dbReference type="InterPro" id="IPR049552">
    <property type="entry name" value="PKS_DH_N"/>
</dbReference>
<dbReference type="InterPro" id="IPR049900">
    <property type="entry name" value="PKS_mFAS_DH"/>
</dbReference>
<evidence type="ECO:0000259" key="7">
    <source>
        <dbReference type="PROSITE" id="PS52004"/>
    </source>
</evidence>
<reference evidence="9" key="1">
    <citation type="journal article" date="2020" name="Stud. Mycol.">
        <title>101 Dothideomycetes genomes: a test case for predicting lifestyles and emergence of pathogens.</title>
        <authorList>
            <person name="Haridas S."/>
            <person name="Albert R."/>
            <person name="Binder M."/>
            <person name="Bloem J."/>
            <person name="Labutti K."/>
            <person name="Salamov A."/>
            <person name="Andreopoulos B."/>
            <person name="Baker S."/>
            <person name="Barry K."/>
            <person name="Bills G."/>
            <person name="Bluhm B."/>
            <person name="Cannon C."/>
            <person name="Castanera R."/>
            <person name="Culley D."/>
            <person name="Daum C."/>
            <person name="Ezra D."/>
            <person name="Gonzalez J."/>
            <person name="Henrissat B."/>
            <person name="Kuo A."/>
            <person name="Liang C."/>
            <person name="Lipzen A."/>
            <person name="Lutzoni F."/>
            <person name="Magnuson J."/>
            <person name="Mondo S."/>
            <person name="Nolan M."/>
            <person name="Ohm R."/>
            <person name="Pangilinan J."/>
            <person name="Park H.-J."/>
            <person name="Ramirez L."/>
            <person name="Alfaro M."/>
            <person name="Sun H."/>
            <person name="Tritt A."/>
            <person name="Yoshinaga Y."/>
            <person name="Zwiers L.-H."/>
            <person name="Turgeon B."/>
            <person name="Goodwin S."/>
            <person name="Spatafora J."/>
            <person name="Crous P."/>
            <person name="Grigoriev I."/>
        </authorList>
    </citation>
    <scope>NUCLEOTIDE SEQUENCE</scope>
    <source>
        <strain evidence="9">CBS 133067</strain>
    </source>
</reference>
<dbReference type="SUPFAM" id="SSF52151">
    <property type="entry name" value="FabD/lysophospholipase-like"/>
    <property type="match status" value="1"/>
</dbReference>
<dbReference type="InterPro" id="IPR042104">
    <property type="entry name" value="PKS_dehydratase_sf"/>
</dbReference>
<evidence type="ECO:0000259" key="8">
    <source>
        <dbReference type="PROSITE" id="PS52019"/>
    </source>
</evidence>
<dbReference type="InterPro" id="IPR013154">
    <property type="entry name" value="ADH-like_N"/>
</dbReference>
<dbReference type="InterPro" id="IPR009081">
    <property type="entry name" value="PP-bd_ACP"/>
</dbReference>
<dbReference type="InterPro" id="IPR011032">
    <property type="entry name" value="GroES-like_sf"/>
</dbReference>
<dbReference type="InterPro" id="IPR016039">
    <property type="entry name" value="Thiolase-like"/>
</dbReference>
<dbReference type="InterPro" id="IPR056501">
    <property type="entry name" value="NAD-bd_HRPKS_sdrA"/>
</dbReference>
<dbReference type="InterPro" id="IPR020807">
    <property type="entry name" value="PKS_DH"/>
</dbReference>
<feature type="domain" description="Ketosynthase family 3 (KS3)" evidence="7">
    <location>
        <begin position="8"/>
        <end position="435"/>
    </location>
</feature>
<dbReference type="PROSITE" id="PS52019">
    <property type="entry name" value="PKS_MFAS_DH"/>
    <property type="match status" value="1"/>
</dbReference>
<feature type="domain" description="PKS/mFAS DH" evidence="8">
    <location>
        <begin position="931"/>
        <end position="1238"/>
    </location>
</feature>
<dbReference type="Gene3D" id="3.40.50.150">
    <property type="entry name" value="Vaccinia Virus protein VP39"/>
    <property type="match status" value="1"/>
</dbReference>
<dbReference type="InterPro" id="IPR001227">
    <property type="entry name" value="Ac_transferase_dom_sf"/>
</dbReference>
<keyword evidence="3" id="KW-0808">Transferase</keyword>
<name>A0A9P4M5U8_9PEZI</name>
<feature type="region of interest" description="C-terminal hotdog fold" evidence="5">
    <location>
        <begin position="1083"/>
        <end position="1238"/>
    </location>
</feature>
<evidence type="ECO:0000259" key="6">
    <source>
        <dbReference type="PROSITE" id="PS50075"/>
    </source>
</evidence>
<dbReference type="CDD" id="cd05195">
    <property type="entry name" value="enoyl_red"/>
    <property type="match status" value="1"/>
</dbReference>
<dbReference type="InterPro" id="IPR036291">
    <property type="entry name" value="NAD(P)-bd_dom_sf"/>
</dbReference>
<evidence type="ECO:0000256" key="1">
    <source>
        <dbReference type="ARBA" id="ARBA00022450"/>
    </source>
</evidence>
<dbReference type="InterPro" id="IPR049551">
    <property type="entry name" value="PKS_DH_C"/>
</dbReference>
<keyword evidence="1" id="KW-0596">Phosphopantetheine</keyword>
<dbReference type="SUPFAM" id="SSF53335">
    <property type="entry name" value="S-adenosyl-L-methionine-dependent methyltransferases"/>
    <property type="match status" value="1"/>
</dbReference>
<gene>
    <name evidence="9" type="ORF">NA57DRAFT_77051</name>
</gene>
<dbReference type="Gene3D" id="3.10.129.110">
    <property type="entry name" value="Polyketide synthase dehydratase"/>
    <property type="match status" value="1"/>
</dbReference>
<dbReference type="SUPFAM" id="SSF47336">
    <property type="entry name" value="ACP-like"/>
    <property type="match status" value="1"/>
</dbReference>
<dbReference type="PANTHER" id="PTHR43775">
    <property type="entry name" value="FATTY ACID SYNTHASE"/>
    <property type="match status" value="1"/>
</dbReference>
<dbReference type="GO" id="GO:0044550">
    <property type="term" value="P:secondary metabolite biosynthetic process"/>
    <property type="evidence" value="ECO:0007669"/>
    <property type="project" value="TreeGrafter"/>
</dbReference>
<dbReference type="SMART" id="SM00829">
    <property type="entry name" value="PKS_ER"/>
    <property type="match status" value="1"/>
</dbReference>
<keyword evidence="2" id="KW-0597">Phosphoprotein</keyword>
<accession>A0A9P4M5U8</accession>
<evidence type="ECO:0000313" key="10">
    <source>
        <dbReference type="Proteomes" id="UP000799772"/>
    </source>
</evidence>
<dbReference type="SMART" id="SM00826">
    <property type="entry name" value="PKS_DH"/>
    <property type="match status" value="1"/>
</dbReference>
<dbReference type="Gene3D" id="3.30.70.3290">
    <property type="match status" value="1"/>
</dbReference>
<dbReference type="GO" id="GO:0004312">
    <property type="term" value="F:fatty acid synthase activity"/>
    <property type="evidence" value="ECO:0007669"/>
    <property type="project" value="TreeGrafter"/>
</dbReference>
<dbReference type="Proteomes" id="UP000799772">
    <property type="component" value="Unassembled WGS sequence"/>
</dbReference>
<dbReference type="Pfam" id="PF08240">
    <property type="entry name" value="ADH_N"/>
    <property type="match status" value="1"/>
</dbReference>
<dbReference type="SMART" id="SM00825">
    <property type="entry name" value="PKS_KS"/>
    <property type="match status" value="1"/>
</dbReference>
<dbReference type="Gene3D" id="1.10.1200.10">
    <property type="entry name" value="ACP-like"/>
    <property type="match status" value="1"/>
</dbReference>
<dbReference type="SUPFAM" id="SSF53901">
    <property type="entry name" value="Thiolase-like"/>
    <property type="match status" value="1"/>
</dbReference>
<feature type="region of interest" description="N-terminal hotdog fold" evidence="5">
    <location>
        <begin position="931"/>
        <end position="1070"/>
    </location>
</feature>
<evidence type="ECO:0000256" key="2">
    <source>
        <dbReference type="ARBA" id="ARBA00022553"/>
    </source>
</evidence>
<dbReference type="Gene3D" id="3.40.50.720">
    <property type="entry name" value="NAD(P)-binding Rossmann-like Domain"/>
    <property type="match status" value="2"/>
</dbReference>
<dbReference type="GO" id="GO:0016491">
    <property type="term" value="F:oxidoreductase activity"/>
    <property type="evidence" value="ECO:0007669"/>
    <property type="project" value="InterPro"/>
</dbReference>
<dbReference type="Pfam" id="PF23114">
    <property type="entry name" value="NAD-bd_HRPKS_sdrA"/>
    <property type="match status" value="1"/>
</dbReference>
<dbReference type="EMBL" id="ML978127">
    <property type="protein sequence ID" value="KAF2098260.1"/>
    <property type="molecule type" value="Genomic_DNA"/>
</dbReference>
<dbReference type="SUPFAM" id="SSF50129">
    <property type="entry name" value="GroES-like"/>
    <property type="match status" value="1"/>
</dbReference>
<dbReference type="CDD" id="cd00833">
    <property type="entry name" value="PKS"/>
    <property type="match status" value="1"/>
</dbReference>
<dbReference type="SUPFAM" id="SSF55048">
    <property type="entry name" value="Probable ACP-binding domain of malonyl-CoA ACP transacylase"/>
    <property type="match status" value="1"/>
</dbReference>
<dbReference type="Pfam" id="PF16197">
    <property type="entry name" value="KAsynt_C_assoc"/>
    <property type="match status" value="1"/>
</dbReference>
<dbReference type="InterPro" id="IPR020843">
    <property type="entry name" value="ER"/>
</dbReference>
<dbReference type="Gene3D" id="3.40.366.10">
    <property type="entry name" value="Malonyl-Coenzyme A Acyl Carrier Protein, domain 2"/>
    <property type="match status" value="1"/>
</dbReference>
<dbReference type="InterPro" id="IPR014031">
    <property type="entry name" value="Ketoacyl_synth_C"/>
</dbReference>
<evidence type="ECO:0000256" key="4">
    <source>
        <dbReference type="ARBA" id="ARBA00023268"/>
    </source>
</evidence>
<dbReference type="Pfam" id="PF00109">
    <property type="entry name" value="ketoacyl-synt"/>
    <property type="match status" value="1"/>
</dbReference>
<dbReference type="PROSITE" id="PS50075">
    <property type="entry name" value="CARRIER"/>
    <property type="match status" value="1"/>
</dbReference>
<dbReference type="OrthoDB" id="329835at2759"/>
<comment type="caution">
    <text evidence="5">Lacks conserved residue(s) required for the propagation of feature annotation.</text>
</comment>
<dbReference type="GO" id="GO:0006633">
    <property type="term" value="P:fatty acid biosynthetic process"/>
    <property type="evidence" value="ECO:0007669"/>
    <property type="project" value="TreeGrafter"/>
</dbReference>
<dbReference type="InterPro" id="IPR057326">
    <property type="entry name" value="KR_dom"/>
</dbReference>
<comment type="caution">
    <text evidence="9">The sequence shown here is derived from an EMBL/GenBank/DDBJ whole genome shotgun (WGS) entry which is preliminary data.</text>
</comment>
<dbReference type="Pfam" id="PF00698">
    <property type="entry name" value="Acyl_transf_1"/>
    <property type="match status" value="1"/>
</dbReference>
<dbReference type="Gene3D" id="3.40.47.10">
    <property type="match status" value="1"/>
</dbReference>
<organism evidence="9 10">
    <name type="scientific">Rhizodiscina lignyota</name>
    <dbReference type="NCBI Taxonomy" id="1504668"/>
    <lineage>
        <taxon>Eukaryota</taxon>
        <taxon>Fungi</taxon>
        <taxon>Dikarya</taxon>
        <taxon>Ascomycota</taxon>
        <taxon>Pezizomycotina</taxon>
        <taxon>Dothideomycetes</taxon>
        <taxon>Pleosporomycetidae</taxon>
        <taxon>Aulographales</taxon>
        <taxon>Rhizodiscinaceae</taxon>
        <taxon>Rhizodiscina</taxon>
    </lineage>
</organism>
<keyword evidence="4" id="KW-0511">Multifunctional enzyme</keyword>
<sequence length="2497" mass="271774">MSRDRFKNEPIALVGMACRFSGSATSPESLWDMLSKGSTGWTKTASHRFNLNAFLHPKADNKGTFNAKGFHLLKQDPAVFDNDFFGISGLEAKAMDPQQRMLLEVAYEAFENAGHSMEQLKGSQTGVWCSVSNADYESILARDPDISPNYRITGIGNAIMSNRISYFFDLRGPSMTIDTFCSSTLVGLDAAVKSIRAGVVDRALVGGSNLCLDSERTAVLSSMGFMSPDGRCYAFDPRASGYGRGEGVAAVILKPLSIALADGDSIRAVIRGTGVSSDGRTNGITLPSSWGQKQAVQMAYEDAGLSPQDTYFVEAHGTGTKAGDRTEATVWMDTFLRGRPQGIPLVVGSVKGNLGHTEPTAGLAGLLKAVLILEKGVIPSTPTHKSLSPDVAEVLGSSLVQIPTKNCPWPDGIVRRISLNTTGYGGTDAHVVIEHLDETLSKTTNGIRDRMISNCPRIFTISHRRAEALKETAQGLHRFLSQKWAPKRANLLSDLAFTLSRRSHLDYRISFVASTLPEVQERLDSIAKGVNRIDTAGSQPAICFAFTGQGAQWPRMGLDLISHYPVFAESMRRSEAEFLALGADWRLFEELNKTKAESSIKQAWLSQPCCTAIQIALVDLLATWGIRPQAVCGHSSGEIAAAYAAGVLTANEALKVAYFRGFHVEALMKSRPDLKGAMLAVGISAEDALEFIESGDNVVVACYNSPQSATLSGDAEDVLRVKAKLDDRGIFARKLEVDGAYHSFHMKPVETSYHAALQDIRPKPSKDGVHLYSSVTEERLDGTEMGASYWTTNLISPVRFSQALTKVLKMRDSWIDSGVSGTTLVTEIGPHAALKGPITQIVKAAAVGGPTIYQNSLKRDEDGPTSLLELAGQAHERGAAVCFSKINEPDLGAQKPQLLVGLPKYPWNREKSHWAESRRSAAYRYRPLPKHEILGSPTMDSIDTEPSWRVYLRTSSIPWVTGHVLQQQVVLPGATYLSMIVEALKVQYMNQKRGWKDLVVHFRDVQFVRVLLVPDTEVGIETITSLRLLSESSADSPAPWYEFRVFTMTAEGGTSTEHCRGTVSVGSAQIADVLPSPYDPQVPSELSSASLYSELESLGAKYTGYAAQLKAIRGGHGFAKCEFHIPNTSAGMPEETEQPCVVHPLTLEAALQTPFAALKLDNKLETIFLLQGIDELYISTDIPSQPDTVLSTETEVEAFGILKTKAQVTVTHPGQSLNSVYIRATGVRYAGLEQEDDIPEGLEKESLCHYVDWVIDPFYSSPDSLVQWIQQTVGKRAATTTKPESIIEQYCQAAIKHMSMDCSVYDGKNKSIHDRLVRWKESLETNTTPDMSLALEKKLLAQGSLGKSILGVITALSQHANGQDSDLPSLTQANLIYRSLHEDAAVKRSLHHVASYLKILRLKRPNLRILALGNELETLKSLVNDVVFSSKPGQDLRDDDCSCTYAEIAAGDQDSSSECLKLDLMRPLEDQDIEQGQFDVVLIPSFLSHLVTDLLVALPRLRSLLRDGGAMVSVDVTKPTIKWEVISTSLLIQDRELVNSKFMDAKQWEAIMHKCGFGDLSAIPDVESAKDHETSVLIARTFRKTSIMSKSVTVIVPQGCEELVEHLASKIKANDINVTTSTVEKAVPDDGTFIILLDLSKPFLKGQTPTEWQKLQEIMTQASRVLWVTNKGAFEASDPAMSLSTGFARSLRVEFPELQLVTLDIELASTSEAAQSIYNIYSTHLESDVSAWKATEREWEFAQRGNAVLVQRAFSHSTGSGYIEDCTSSYHPRLTPLGTKSRALGLRIRTAGMLDSLHWADMAAHSKIVGPEEIRVTMQNFSINPLDLSTIKGDSTRGSTLLTEGVGVVMEIGSQVKDFSVGDTVYAFEPTGLAINSNIRTQKAVKIPQGVNITEAVTVPLVYGTALFCLRHIAHMQSDETILIHSAATSVGQAAIALARYVGAGDILVTANTVDEREFLEKQWGIPTAKIFLAADFENAPEIVKRTHVRGVDILLNCTLTPALSDICSILAVFGRLVDVGLQETRRTARLETKALAKNASYTVADMALLAEAKPALLREVFTRALDLVADSKVQLLPKIMTYPLNAAKEAFELSRPGQKVLEVVAGMSLMTQPSRPAQAKLRHDASYLVVGGTGGIGRVITRYLVQLGATRIITLSPSGNDKAETRQLAGELSRQGVELENVKGTAADVDTLKRIAQDNGARPVRGVIHAGAVFEDGPFERITYEQWKRGTGPKVEGTINLHEVFGTSVEFFTLLSSVVGVHGTYGQIAYITGNAFQDAFARSCATRGLPARSLDLSMVAGEGQGAQADSVAFLQRHGLRKVDLETVTAAISFTINHPIAPTPAEGQILVGLRQEHPDSGSKVAALQRPDARFSHIWFKPIGSSTSAVKPGEFDVQASLREATTAEGATQAAFNGLSGLVSELLDVEQSSLLPERNVISYGLDSLTAMELRKYVQTTLASAVQMLEIMNPMSLMEFAKLVASRSALVNSDLFPKEK</sequence>
<dbReference type="Pfam" id="PF08659">
    <property type="entry name" value="KR"/>
    <property type="match status" value="1"/>
</dbReference>
<dbReference type="SMART" id="SM00827">
    <property type="entry name" value="PKS_AT"/>
    <property type="match status" value="1"/>
</dbReference>
<protein>
    <submittedName>
        <fullName evidence="9">Ketoacyl-synt-domain-containing protein</fullName>
    </submittedName>
</protein>
<dbReference type="InterPro" id="IPR020841">
    <property type="entry name" value="PKS_Beta-ketoAc_synthase_dom"/>
</dbReference>